<organism evidence="1 2">
    <name type="scientific">Eretmocerus hayati</name>
    <dbReference type="NCBI Taxonomy" id="131215"/>
    <lineage>
        <taxon>Eukaryota</taxon>
        <taxon>Metazoa</taxon>
        <taxon>Ecdysozoa</taxon>
        <taxon>Arthropoda</taxon>
        <taxon>Hexapoda</taxon>
        <taxon>Insecta</taxon>
        <taxon>Pterygota</taxon>
        <taxon>Neoptera</taxon>
        <taxon>Endopterygota</taxon>
        <taxon>Hymenoptera</taxon>
        <taxon>Apocrita</taxon>
        <taxon>Proctotrupomorpha</taxon>
        <taxon>Chalcidoidea</taxon>
        <taxon>Aphelinidae</taxon>
        <taxon>Aphelininae</taxon>
        <taxon>Eretmocerus</taxon>
    </lineage>
</organism>
<comment type="caution">
    <text evidence="1">The sequence shown here is derived from an EMBL/GenBank/DDBJ whole genome shotgun (WGS) entry which is preliminary data.</text>
</comment>
<keyword evidence="2" id="KW-1185">Reference proteome</keyword>
<accession>A0ACC2NGH6</accession>
<dbReference type="EMBL" id="CM056743">
    <property type="protein sequence ID" value="KAJ8669888.1"/>
    <property type="molecule type" value="Genomic_DNA"/>
</dbReference>
<reference evidence="1" key="1">
    <citation type="submission" date="2023-04" db="EMBL/GenBank/DDBJ databases">
        <title>A chromosome-level genome assembly of the parasitoid wasp Eretmocerus hayati.</title>
        <authorList>
            <person name="Zhong Y."/>
            <person name="Liu S."/>
            <person name="Liu Y."/>
        </authorList>
    </citation>
    <scope>NUCLEOTIDE SEQUENCE</scope>
    <source>
        <strain evidence="1">ZJU_SS_LIU_2023</strain>
    </source>
</reference>
<dbReference type="Proteomes" id="UP001239111">
    <property type="component" value="Chromosome 3"/>
</dbReference>
<gene>
    <name evidence="1" type="ORF">QAD02_001147</name>
</gene>
<sequence>MVNNQSADKPGFLNNIVSYHGETKIKVAEYTYTWAIRDFANCYLKSGQYVTSPSFVAFYNNVEYGWILKLYPSGNSNYTSPTVQLVPKTNYSLEVYTKIDLTDSNRKKVFNFGQHVSLSGTNSITFYDTDLKEYLINGDLILVTKMFFKGTDDIIGPHPSESLDMITKAEHRLLEKSFRSTKIFSQQGALFFFAMFEHDMKENKENKLEIPDFEPAVIKEILRYIYAGKVENLDKLDSDLFLAANKYGITGLKNACEMTFIYNLDVDNVGDALKLADLCKAKKLLDGVLEFIKVNSNVLRTNEKFKTTIKNLSPTLLADVIDTVMSKCN</sequence>
<name>A0ACC2NGH6_9HYME</name>
<evidence type="ECO:0000313" key="1">
    <source>
        <dbReference type="EMBL" id="KAJ8669888.1"/>
    </source>
</evidence>
<proteinExistence type="predicted"/>
<evidence type="ECO:0000313" key="2">
    <source>
        <dbReference type="Proteomes" id="UP001239111"/>
    </source>
</evidence>
<protein>
    <submittedName>
        <fullName evidence="1">Uncharacterized protein</fullName>
    </submittedName>
</protein>